<evidence type="ECO:0000256" key="1">
    <source>
        <dbReference type="SAM" id="Phobius"/>
    </source>
</evidence>
<evidence type="ECO:0008006" key="4">
    <source>
        <dbReference type="Google" id="ProtNLM"/>
    </source>
</evidence>
<accession>A0A7R7MYR3</accession>
<keyword evidence="1" id="KW-0812">Transmembrane</keyword>
<dbReference type="Proteomes" id="UP000595205">
    <property type="component" value="Chromosome"/>
</dbReference>
<reference evidence="2 3" key="1">
    <citation type="submission" date="2020-12" db="EMBL/GenBank/DDBJ databases">
        <title>Genome sequence of clinical Mycobacterium intracellulare strains.</title>
        <authorList>
            <person name="Tateishi Y."/>
            <person name="Matsumoto S."/>
            <person name="Fukushima Y."/>
            <person name="Nakajima C."/>
            <person name="Suzuki Y."/>
        </authorList>
    </citation>
    <scope>NUCLEOTIDE SEQUENCE [LARGE SCALE GENOMIC DNA]</scope>
    <source>
        <strain evidence="2 3">M018</strain>
    </source>
</reference>
<proteinExistence type="predicted"/>
<gene>
    <name evidence="2" type="ORF">MINTM018_51980</name>
</gene>
<sequence>MMTPSYPWGDDRGQLARQLRLPYHTLRRRRERRLCHRFARVGVRTAPERLRAMLEGAPLAAHEMINLNFALIAIRLDRESRAARYKRLRQRGARSLMFAGLVMVVLNFLVCMAYLLLNLAEPTAPL</sequence>
<dbReference type="AlphaFoldDB" id="A0A7R7MYR3"/>
<evidence type="ECO:0000313" key="3">
    <source>
        <dbReference type="Proteomes" id="UP000595205"/>
    </source>
</evidence>
<dbReference type="EMBL" id="AP024255">
    <property type="protein sequence ID" value="BCP02429.1"/>
    <property type="molecule type" value="Genomic_DNA"/>
</dbReference>
<name>A0A7R7MYR3_MYCIT</name>
<evidence type="ECO:0000313" key="2">
    <source>
        <dbReference type="EMBL" id="BCP02429.1"/>
    </source>
</evidence>
<protein>
    <recommendedName>
        <fullName evidence="4">Transmembrane protein</fullName>
    </recommendedName>
</protein>
<feature type="transmembrane region" description="Helical" evidence="1">
    <location>
        <begin position="96"/>
        <end position="117"/>
    </location>
</feature>
<keyword evidence="1" id="KW-1133">Transmembrane helix</keyword>
<keyword evidence="1" id="KW-0472">Membrane</keyword>
<organism evidence="2 3">
    <name type="scientific">Mycobacterium intracellulare</name>
    <dbReference type="NCBI Taxonomy" id="1767"/>
    <lineage>
        <taxon>Bacteria</taxon>
        <taxon>Bacillati</taxon>
        <taxon>Actinomycetota</taxon>
        <taxon>Actinomycetes</taxon>
        <taxon>Mycobacteriales</taxon>
        <taxon>Mycobacteriaceae</taxon>
        <taxon>Mycobacterium</taxon>
        <taxon>Mycobacterium avium complex (MAC)</taxon>
    </lineage>
</organism>